<evidence type="ECO:0000256" key="6">
    <source>
        <dbReference type="ARBA" id="ARBA00036820"/>
    </source>
</evidence>
<sequence length="538" mass="61827">MIPGGMTSLLQPFDVAINKPFKDRLKHCWEDWMANAPKETTKTRRTKKVDLGTICKWILKVWKEIPEDIFKRAFLKCGISNALDGSEDDILWEDNAIASDSSDSRFDEEELSYADNQPHEVFNRSSDDEKFLDLKVPTSTKMDFVDTNAKPVVRDGLINDIMSQLYGMEVINFTEMESYIDRNYLVNVKKTHRNPFIKDVKPHGYVLKIFNGEESENEDYFDGCYSMVDYLRKYNIPAPERIQRIDGKFQNREILYKDTDDSDSAKNCHMIILLTFIPGLMLSSVPLVPSLLYDVGKLHGRISKSLQNFSHPFFQNRPQLIWNLEKLPTLTKYLEFIEIENDRMLVEEVIETFKKEVLPNISKYQKGHVHGDYSHINIIVRKKHEEVESLHCSEKLCSANINGMAGKIPSSPYSVSGIIDYGHARYSYLVHDVAISIAYISLESKIIDSLDVGGHMLAGFFSEIKLNSEELDALPVLICGRLAKSLTIGRYLHQQDSTNLYALTTAAQGWPLIRKIWKTPKEVLLKRWKEIISSYGEN</sequence>
<dbReference type="Pfam" id="PF03184">
    <property type="entry name" value="DDE_1"/>
    <property type="match status" value="1"/>
</dbReference>
<organism evidence="12 13">
    <name type="scientific">Octopus vulgaris</name>
    <name type="common">Common octopus</name>
    <dbReference type="NCBI Taxonomy" id="6645"/>
    <lineage>
        <taxon>Eukaryota</taxon>
        <taxon>Metazoa</taxon>
        <taxon>Spiralia</taxon>
        <taxon>Lophotrochozoa</taxon>
        <taxon>Mollusca</taxon>
        <taxon>Cephalopoda</taxon>
        <taxon>Coleoidea</taxon>
        <taxon>Octopodiformes</taxon>
        <taxon>Octopoda</taxon>
        <taxon>Incirrata</taxon>
        <taxon>Octopodidae</taxon>
        <taxon>Octopus</taxon>
    </lineage>
</organism>
<accession>A0AA36APQ2</accession>
<dbReference type="AlphaFoldDB" id="A0AA36APQ2"/>
<dbReference type="InterPro" id="IPR050249">
    <property type="entry name" value="Pseudomonas-type_ThrB"/>
</dbReference>
<keyword evidence="4" id="KW-0808">Transferase</keyword>
<evidence type="ECO:0000256" key="4">
    <source>
        <dbReference type="ARBA" id="ARBA00022679"/>
    </source>
</evidence>
<feature type="domain" description="DDE-1" evidence="11">
    <location>
        <begin position="2"/>
        <end position="74"/>
    </location>
</feature>
<evidence type="ECO:0000313" key="13">
    <source>
        <dbReference type="Proteomes" id="UP001162480"/>
    </source>
</evidence>
<dbReference type="GO" id="GO:0005737">
    <property type="term" value="C:cytoplasm"/>
    <property type="evidence" value="ECO:0007669"/>
    <property type="project" value="UniProtKB-SubCell"/>
</dbReference>
<feature type="domain" description="Aminoglycoside phosphotransferase" evidence="10">
    <location>
        <begin position="196"/>
        <end position="383"/>
    </location>
</feature>
<keyword evidence="5" id="KW-0418">Kinase</keyword>
<dbReference type="InterPro" id="IPR002575">
    <property type="entry name" value="Aminoglycoside_PTrfase"/>
</dbReference>
<name>A0AA36APQ2_OCTVU</name>
<evidence type="ECO:0000256" key="1">
    <source>
        <dbReference type="ARBA" id="ARBA00004496"/>
    </source>
</evidence>
<keyword evidence="13" id="KW-1185">Reference proteome</keyword>
<dbReference type="InterPro" id="IPR011009">
    <property type="entry name" value="Kinase-like_dom_sf"/>
</dbReference>
<dbReference type="PANTHER" id="PTHR21064">
    <property type="entry name" value="AMINOGLYCOSIDE PHOSPHOTRANSFERASE DOMAIN-CONTAINING PROTEIN-RELATED"/>
    <property type="match status" value="1"/>
</dbReference>
<dbReference type="SUPFAM" id="SSF56112">
    <property type="entry name" value="Protein kinase-like (PK-like)"/>
    <property type="match status" value="1"/>
</dbReference>
<dbReference type="EMBL" id="OX597815">
    <property type="protein sequence ID" value="CAI9718502.1"/>
    <property type="molecule type" value="Genomic_DNA"/>
</dbReference>
<dbReference type="InterPro" id="IPR004875">
    <property type="entry name" value="DDE_SF_endonuclease_dom"/>
</dbReference>
<evidence type="ECO:0000256" key="8">
    <source>
        <dbReference type="ARBA" id="ARBA00038873"/>
    </source>
</evidence>
<comment type="subcellular location">
    <subcellularLocation>
        <location evidence="1">Cytoplasm</location>
    </subcellularLocation>
</comment>
<dbReference type="Gene3D" id="3.90.1200.10">
    <property type="match status" value="1"/>
</dbReference>
<keyword evidence="3" id="KW-0963">Cytoplasm</keyword>
<evidence type="ECO:0000256" key="3">
    <source>
        <dbReference type="ARBA" id="ARBA00022490"/>
    </source>
</evidence>
<dbReference type="Pfam" id="PF01636">
    <property type="entry name" value="APH"/>
    <property type="match status" value="1"/>
</dbReference>
<protein>
    <recommendedName>
        <fullName evidence="9">Hydroxylysine kinase</fullName>
        <ecNumber evidence="8">2.7.1.81</ecNumber>
    </recommendedName>
</protein>
<dbReference type="EC" id="2.7.1.81" evidence="8"/>
<dbReference type="FunFam" id="3.90.1200.10:FF:000007">
    <property type="entry name" value="hydroxylysine kinase isoform X1"/>
    <property type="match status" value="1"/>
</dbReference>
<evidence type="ECO:0000313" key="12">
    <source>
        <dbReference type="EMBL" id="CAI9718502.1"/>
    </source>
</evidence>
<evidence type="ECO:0000256" key="5">
    <source>
        <dbReference type="ARBA" id="ARBA00022777"/>
    </source>
</evidence>
<proteinExistence type="inferred from homology"/>
<comment type="similarity">
    <text evidence="2">Belongs to the aminoglycoside phosphotransferase family.</text>
</comment>
<dbReference type="GO" id="GO:0003676">
    <property type="term" value="F:nucleic acid binding"/>
    <property type="evidence" value="ECO:0007669"/>
    <property type="project" value="InterPro"/>
</dbReference>
<evidence type="ECO:0000259" key="11">
    <source>
        <dbReference type="Pfam" id="PF03184"/>
    </source>
</evidence>
<dbReference type="PANTHER" id="PTHR21064:SF1">
    <property type="entry name" value="HYDROXYLYSINE KINASE"/>
    <property type="match status" value="1"/>
</dbReference>
<evidence type="ECO:0000256" key="7">
    <source>
        <dbReference type="ARBA" id="ARBA00037368"/>
    </source>
</evidence>
<evidence type="ECO:0000259" key="10">
    <source>
        <dbReference type="Pfam" id="PF01636"/>
    </source>
</evidence>
<comment type="catalytic activity">
    <reaction evidence="6">
        <text>(5R)-5-hydroxy-L-lysine + GTP = (5R)-5-phosphooxy-L-lysine + GDP + H(+)</text>
        <dbReference type="Rhea" id="RHEA:19049"/>
        <dbReference type="ChEBI" id="CHEBI:15378"/>
        <dbReference type="ChEBI" id="CHEBI:37565"/>
        <dbReference type="ChEBI" id="CHEBI:57882"/>
        <dbReference type="ChEBI" id="CHEBI:58189"/>
        <dbReference type="ChEBI" id="CHEBI:58357"/>
        <dbReference type="EC" id="2.7.1.81"/>
    </reaction>
</comment>
<reference evidence="12" key="1">
    <citation type="submission" date="2023-08" db="EMBL/GenBank/DDBJ databases">
        <authorList>
            <person name="Alioto T."/>
            <person name="Alioto T."/>
            <person name="Gomez Garrido J."/>
        </authorList>
    </citation>
    <scope>NUCLEOTIDE SEQUENCE</scope>
</reference>
<dbReference type="GO" id="GO:0047992">
    <property type="term" value="F:hydroxylysine kinase activity"/>
    <property type="evidence" value="ECO:0007669"/>
    <property type="project" value="UniProtKB-EC"/>
</dbReference>
<evidence type="ECO:0000256" key="2">
    <source>
        <dbReference type="ARBA" id="ARBA00006219"/>
    </source>
</evidence>
<evidence type="ECO:0000256" key="9">
    <source>
        <dbReference type="ARBA" id="ARBA00040505"/>
    </source>
</evidence>
<gene>
    <name evidence="12" type="ORF">OCTVUL_1B002617</name>
</gene>
<comment type="function">
    <text evidence="7">Catalyzes the GTP-dependent phosphorylation of 5-hydroxy-L-lysine.</text>
</comment>
<dbReference type="Proteomes" id="UP001162480">
    <property type="component" value="Chromosome 2"/>
</dbReference>